<dbReference type="EMBL" id="NBSK02000002">
    <property type="protein sequence ID" value="KAJ0223569.1"/>
    <property type="molecule type" value="Genomic_DNA"/>
</dbReference>
<sequence>MDSHEVSFFEYSRIEERMETIIVVRLVWGNLPFDFQISLSKGLSGGMICVCDNNLFSKSNSILDDYVAIVEEVIVYYGLSPFRVFHSWFSLEGFSKTMEDSWENDGVVVANGMVKLKKKLKCIKVNIKLLGENRDCSKSELLNSLANLDSTIDRVEGNPSIVVEWDSIMKKLGDVCRFENEDLAQKDKIKWVIEGDKNSKFFHGVLNKKRKYLAIRGILIDNEWVDEPNRKILNQLSETLEGTITPYEIKRVVWDYGADKYPSTDGFSFDFIRIFWYLMEDDVVGAITKFFNSSHFLDGYNPSFIALIPKVLDAKVVKDYQPISLIGFQYKIIGKILANRLALLIDSLVSKEQTAFIKDIHILNGPFIMNEVLAWCKAKKKATMVFKVDFEKAYDSVRWISSMMP</sequence>
<name>A0A9R1XS88_LACSA</name>
<gene>
    <name evidence="2" type="ORF">LSAT_V11C200065250</name>
</gene>
<evidence type="ECO:0000259" key="1">
    <source>
        <dbReference type="Pfam" id="PF00078"/>
    </source>
</evidence>
<accession>A0A9R1XS88</accession>
<protein>
    <recommendedName>
        <fullName evidence="1">Reverse transcriptase domain-containing protein</fullName>
    </recommendedName>
</protein>
<evidence type="ECO:0000313" key="3">
    <source>
        <dbReference type="Proteomes" id="UP000235145"/>
    </source>
</evidence>
<dbReference type="InterPro" id="IPR000477">
    <property type="entry name" value="RT_dom"/>
</dbReference>
<dbReference type="Proteomes" id="UP000235145">
    <property type="component" value="Unassembled WGS sequence"/>
</dbReference>
<proteinExistence type="predicted"/>
<feature type="domain" description="Reverse transcriptase" evidence="1">
    <location>
        <begin position="317"/>
        <end position="399"/>
    </location>
</feature>
<dbReference type="InterPro" id="IPR052343">
    <property type="entry name" value="Retrotransposon-Effector_Assoc"/>
</dbReference>
<evidence type="ECO:0000313" key="2">
    <source>
        <dbReference type="EMBL" id="KAJ0223569.1"/>
    </source>
</evidence>
<dbReference type="PANTHER" id="PTHR46890">
    <property type="entry name" value="NON-LTR RETROLELEMENT REVERSE TRANSCRIPTASE-LIKE PROTEIN-RELATED"/>
    <property type="match status" value="1"/>
</dbReference>
<comment type="caution">
    <text evidence="2">The sequence shown here is derived from an EMBL/GenBank/DDBJ whole genome shotgun (WGS) entry which is preliminary data.</text>
</comment>
<keyword evidence="3" id="KW-1185">Reference proteome</keyword>
<dbReference type="Pfam" id="PF00078">
    <property type="entry name" value="RVT_1"/>
    <property type="match status" value="1"/>
</dbReference>
<organism evidence="2 3">
    <name type="scientific">Lactuca sativa</name>
    <name type="common">Garden lettuce</name>
    <dbReference type="NCBI Taxonomy" id="4236"/>
    <lineage>
        <taxon>Eukaryota</taxon>
        <taxon>Viridiplantae</taxon>
        <taxon>Streptophyta</taxon>
        <taxon>Embryophyta</taxon>
        <taxon>Tracheophyta</taxon>
        <taxon>Spermatophyta</taxon>
        <taxon>Magnoliopsida</taxon>
        <taxon>eudicotyledons</taxon>
        <taxon>Gunneridae</taxon>
        <taxon>Pentapetalae</taxon>
        <taxon>asterids</taxon>
        <taxon>campanulids</taxon>
        <taxon>Asterales</taxon>
        <taxon>Asteraceae</taxon>
        <taxon>Cichorioideae</taxon>
        <taxon>Cichorieae</taxon>
        <taxon>Lactucinae</taxon>
        <taxon>Lactuca</taxon>
    </lineage>
</organism>
<dbReference type="PANTHER" id="PTHR46890:SF48">
    <property type="entry name" value="RNA-DIRECTED DNA POLYMERASE"/>
    <property type="match status" value="1"/>
</dbReference>
<dbReference type="AlphaFoldDB" id="A0A9R1XS88"/>
<reference evidence="2 3" key="1">
    <citation type="journal article" date="2017" name="Nat. Commun.">
        <title>Genome assembly with in vitro proximity ligation data and whole-genome triplication in lettuce.</title>
        <authorList>
            <person name="Reyes-Chin-Wo S."/>
            <person name="Wang Z."/>
            <person name="Yang X."/>
            <person name="Kozik A."/>
            <person name="Arikit S."/>
            <person name="Song C."/>
            <person name="Xia L."/>
            <person name="Froenicke L."/>
            <person name="Lavelle D.O."/>
            <person name="Truco M.J."/>
            <person name="Xia R."/>
            <person name="Zhu S."/>
            <person name="Xu C."/>
            <person name="Xu H."/>
            <person name="Xu X."/>
            <person name="Cox K."/>
            <person name="Korf I."/>
            <person name="Meyers B.C."/>
            <person name="Michelmore R.W."/>
        </authorList>
    </citation>
    <scope>NUCLEOTIDE SEQUENCE [LARGE SCALE GENOMIC DNA]</scope>
    <source>
        <strain evidence="3">cv. Salinas</strain>
        <tissue evidence="2">Seedlings</tissue>
    </source>
</reference>